<dbReference type="KEGG" id="cvt:B843_01390"/>
<reference evidence="1 2" key="1">
    <citation type="submission" date="2013-02" db="EMBL/GenBank/DDBJ databases">
        <title>The complete genome sequence of Corynebacterium vitaeruminis DSM 20294.</title>
        <authorList>
            <person name="Ruckert C."/>
            <person name="Albersmeier A."/>
            <person name="Kalinowski J."/>
        </authorList>
    </citation>
    <scope>NUCLEOTIDE SEQUENCE [LARGE SCALE GENOMIC DNA]</scope>
    <source>
        <strain evidence="2">ATCC 10234</strain>
    </source>
</reference>
<dbReference type="HOGENOM" id="CLU_1608105_0_0_11"/>
<dbReference type="eggNOG" id="ENOG5033GK0">
    <property type="taxonomic scope" value="Bacteria"/>
</dbReference>
<dbReference type="PATRIC" id="fig|1224164.3.peg.269"/>
<keyword evidence="2" id="KW-1185">Reference proteome</keyword>
<dbReference type="AlphaFoldDB" id="W5XYA4"/>
<dbReference type="Proteomes" id="UP000019222">
    <property type="component" value="Chromosome"/>
</dbReference>
<gene>
    <name evidence="1" type="ORF">B843_01390</name>
</gene>
<sequence length="151" mass="16996">MSKGVRQSEIAREYGVSRQYVGQLAKQGGYDSPITKVSRNLPWEVDPAFYANTIYKGVTLHGHMMLAGKEKISATSQNKLLGFYRKLIRFNVVVDYDPDYLAQPGLTNTNGFAYVPRGAADKDYIIKVRPGVRITPLGEKLWRLPSDWALD</sequence>
<organism evidence="1 2">
    <name type="scientific">Corynebacterium vitaeruminis DSM 20294</name>
    <dbReference type="NCBI Taxonomy" id="1224164"/>
    <lineage>
        <taxon>Bacteria</taxon>
        <taxon>Bacillati</taxon>
        <taxon>Actinomycetota</taxon>
        <taxon>Actinomycetes</taxon>
        <taxon>Mycobacteriales</taxon>
        <taxon>Corynebacteriaceae</taxon>
        <taxon>Corynebacterium</taxon>
    </lineage>
</organism>
<dbReference type="STRING" id="1224164.B843_01390"/>
<protein>
    <submittedName>
        <fullName evidence="1">Repressor-like immunity protein</fullName>
    </submittedName>
</protein>
<evidence type="ECO:0000313" key="2">
    <source>
        <dbReference type="Proteomes" id="UP000019222"/>
    </source>
</evidence>
<proteinExistence type="predicted"/>
<evidence type="ECO:0000313" key="1">
    <source>
        <dbReference type="EMBL" id="AHI21670.1"/>
    </source>
</evidence>
<name>W5XYA4_9CORY</name>
<dbReference type="EMBL" id="CP004353">
    <property type="protein sequence ID" value="AHI21670.1"/>
    <property type="molecule type" value="Genomic_DNA"/>
</dbReference>
<accession>W5XYA4</accession>